<comment type="function">
    <text evidence="1">May act as a substrate-specific adapter of an E3 ubiquitin-protein ligase complex (CUL3-RBX1-BTB) which mediates the ubiquitination and subsequent proteasomal degradation of target proteins.</text>
</comment>
<organism evidence="3 4">
    <name type="scientific">Rhamnella rubrinervis</name>
    <dbReference type="NCBI Taxonomy" id="2594499"/>
    <lineage>
        <taxon>Eukaryota</taxon>
        <taxon>Viridiplantae</taxon>
        <taxon>Streptophyta</taxon>
        <taxon>Embryophyta</taxon>
        <taxon>Tracheophyta</taxon>
        <taxon>Spermatophyta</taxon>
        <taxon>Magnoliopsida</taxon>
        <taxon>eudicotyledons</taxon>
        <taxon>Gunneridae</taxon>
        <taxon>Pentapetalae</taxon>
        <taxon>rosids</taxon>
        <taxon>fabids</taxon>
        <taxon>Rosales</taxon>
        <taxon>Rhamnaceae</taxon>
        <taxon>rhamnoid group</taxon>
        <taxon>Rhamneae</taxon>
        <taxon>Rhamnella</taxon>
    </lineage>
</organism>
<feature type="domain" description="BACK" evidence="2">
    <location>
        <begin position="140"/>
        <end position="240"/>
    </location>
</feature>
<dbReference type="SUPFAM" id="SSF52047">
    <property type="entry name" value="RNI-like"/>
    <property type="match status" value="2"/>
</dbReference>
<evidence type="ECO:0000313" key="4">
    <source>
        <dbReference type="Proteomes" id="UP000796880"/>
    </source>
</evidence>
<gene>
    <name evidence="3" type="ORF">FNV43_RR18782</name>
</gene>
<dbReference type="InterPro" id="IPR006553">
    <property type="entry name" value="Leu-rich_rpt_Cys-con_subtyp"/>
</dbReference>
<protein>
    <recommendedName>
        <fullName evidence="2">BACK domain-containing protein</fullName>
    </recommendedName>
</protein>
<dbReference type="Proteomes" id="UP000796880">
    <property type="component" value="Unassembled WGS sequence"/>
</dbReference>
<proteinExistence type="predicted"/>
<dbReference type="GO" id="GO:0005737">
    <property type="term" value="C:cytoplasm"/>
    <property type="evidence" value="ECO:0007669"/>
    <property type="project" value="TreeGrafter"/>
</dbReference>
<dbReference type="AlphaFoldDB" id="A0A8K0E4D4"/>
<accession>A0A8K0E4D4</accession>
<dbReference type="Gene3D" id="3.80.10.10">
    <property type="entry name" value="Ribonuclease Inhibitor"/>
    <property type="match status" value="2"/>
</dbReference>
<dbReference type="PANTHER" id="PTHR13382:SF71">
    <property type="entry name" value="BTB_POZ DOMAIN-CONTAINING PROTEIN FBL11 ISOFORM X4"/>
    <property type="match status" value="1"/>
</dbReference>
<dbReference type="OrthoDB" id="775260at2759"/>
<evidence type="ECO:0000313" key="3">
    <source>
        <dbReference type="EMBL" id="KAF3440498.1"/>
    </source>
</evidence>
<comment type="caution">
    <text evidence="3">The sequence shown here is derived from an EMBL/GenBank/DDBJ whole genome shotgun (WGS) entry which is preliminary data.</text>
</comment>
<reference evidence="3" key="1">
    <citation type="submission" date="2020-03" db="EMBL/GenBank/DDBJ databases">
        <title>A high-quality chromosome-level genome assembly of a woody plant with both climbing and erect habits, Rhamnella rubrinervis.</title>
        <authorList>
            <person name="Lu Z."/>
            <person name="Yang Y."/>
            <person name="Zhu X."/>
            <person name="Sun Y."/>
        </authorList>
    </citation>
    <scope>NUCLEOTIDE SEQUENCE</scope>
    <source>
        <strain evidence="3">BYM</strain>
        <tissue evidence="3">Leaf</tissue>
    </source>
</reference>
<sequence length="940" mass="104527">MASSSADDVNDFDFITIVCTNPNQLEAETTGEEILISATDILSWDFPTILRFQTVKVRAHRNSESNQDHISVQWNLETFLNILKGIYGLQVDVTPNNFLQFYEGALYFGVQMLLEKCKTWFSEVVSSKVPAQIGLDSLVSIWNFGFDHADDVLPIVCASYLAKNFMWAMRSKLFVNLPYSLLKSCIMHHHLTIESEMNLCVALFTWFDANVEQLEDIHGTNNDCTSILKQIRVSLLPLWFAAGHRSSRFSKLADASIHSIFKLLEVPSTGSINVLGDGDLNGFKIRLTEFSEKVNLSSCPQITTAVLLLSVLPSLSSMEPMLRNTITELSFNPERFNRNHHPLYRGLFQTLSFESVQEVDISMCQRLHLESAIECFSMSFPSLKTLRAAYLLNFDISILHHLVKKCSMVCEVDLSSDISPIVQLPIVTPSPANILQVWNYSSGNALYMSNQPQSNITKLTLEGRSDLQDTEFLYIARFCVSLQYLNFKGCISLTDIGIARLLYRCIKLHSIIACGTAFGINSVEAVCSSCDYGNAVVQFLNSMASNLRTLHIGGCKGVDETCLLKLLLKAHMLKSLCLGDTCIIDHTLFSFTGSSLEVLDVSNTMVTGVVLAHIVCKNPALKCLRVRGCRNLSQQKTNMDRGEIASSYSCGELEIGLSNTCKLEEISLGWGFSYFSMKALKPAITSLRAITVGLGASIGEDGLIQLPITCPTLESVILYFQVISDSIIKNIVATLRNLQVLALCHCLGDISISGFKFSMPNLRKLQLELVTPWMTNNDLVMLTQSCANLIELSLLGCKLLNSDSQHIISRGWPGLISIHLQECGEVTTNGIYSLLDCVALEDVLLRHNGPGIPRNFIHAASSKLPLLRKISLDVCDARDGYFDIPSSVDRNYISIVKITSCKSHKKGSTHLLNRRPIHNETLVAVWNGRSMNRTVLEERL</sequence>
<dbReference type="EMBL" id="VOIH02000008">
    <property type="protein sequence ID" value="KAF3440498.1"/>
    <property type="molecule type" value="Genomic_DNA"/>
</dbReference>
<evidence type="ECO:0000256" key="1">
    <source>
        <dbReference type="ARBA" id="ARBA00002668"/>
    </source>
</evidence>
<dbReference type="Pfam" id="PF07707">
    <property type="entry name" value="BACK"/>
    <property type="match status" value="1"/>
</dbReference>
<evidence type="ECO:0000259" key="2">
    <source>
        <dbReference type="Pfam" id="PF07707"/>
    </source>
</evidence>
<dbReference type="SMART" id="SM00367">
    <property type="entry name" value="LRR_CC"/>
    <property type="match status" value="4"/>
</dbReference>
<name>A0A8K0E4D4_9ROSA</name>
<dbReference type="PANTHER" id="PTHR13382">
    <property type="entry name" value="MITOCHONDRIAL ATP SYNTHASE COUPLING FACTOR B"/>
    <property type="match status" value="1"/>
</dbReference>
<keyword evidence="4" id="KW-1185">Reference proteome</keyword>
<dbReference type="InterPro" id="IPR050648">
    <property type="entry name" value="F-box_LRR-repeat"/>
</dbReference>
<dbReference type="Gene3D" id="1.25.40.420">
    <property type="match status" value="1"/>
</dbReference>
<dbReference type="InterPro" id="IPR011705">
    <property type="entry name" value="BACK"/>
</dbReference>
<dbReference type="InterPro" id="IPR032675">
    <property type="entry name" value="LRR_dom_sf"/>
</dbReference>